<sequence length="226" mass="26374">MQSISQQFGMQVPLLIFKDNSKSILQIYHVVFKLLFVLNQSKCEQLTYNSNCKSYQILMILSELRFYGIFISVYTFVNLTMERVFATIFIRNYEVLTGLVSLTNERINAAFKRRLEASNDLYALSMKFQLRENFRAFRLMKQVSIASVFAALSMCTVMYFVIAYHEYRNLSSILGAVFDTLLARPISSTPVKRVVQQATHAATSEIYFKELGQSWERKYDLYRDIK</sequence>
<accession>A0A8R1UDC1</accession>
<dbReference type="GO" id="GO:0016020">
    <property type="term" value="C:membrane"/>
    <property type="evidence" value="ECO:0007669"/>
    <property type="project" value="InterPro"/>
</dbReference>
<dbReference type="PANTHER" id="PTHR23128">
    <property type="entry name" value="SERPENTINE RECEPTOR, CLASS E (EPSILON)-RELATED"/>
    <property type="match status" value="1"/>
</dbReference>
<gene>
    <name evidence="2" type="primary">WBGene00105930</name>
</gene>
<protein>
    <submittedName>
        <fullName evidence="2">G protein-coupled receptor</fullName>
    </submittedName>
</protein>
<dbReference type="GO" id="GO:0007606">
    <property type="term" value="P:sensory perception of chemical stimulus"/>
    <property type="evidence" value="ECO:0007669"/>
    <property type="project" value="InterPro"/>
</dbReference>
<reference evidence="3" key="1">
    <citation type="journal article" date="2008" name="Nat. Genet.">
        <title>The Pristionchus pacificus genome provides a unique perspective on nematode lifestyle and parasitism.</title>
        <authorList>
            <person name="Dieterich C."/>
            <person name="Clifton S.W."/>
            <person name="Schuster L.N."/>
            <person name="Chinwalla A."/>
            <person name="Delehaunty K."/>
            <person name="Dinkelacker I."/>
            <person name="Fulton L."/>
            <person name="Fulton R."/>
            <person name="Godfrey J."/>
            <person name="Minx P."/>
            <person name="Mitreva M."/>
            <person name="Roeseler W."/>
            <person name="Tian H."/>
            <person name="Witte H."/>
            <person name="Yang S.P."/>
            <person name="Wilson R.K."/>
            <person name="Sommer R.J."/>
        </authorList>
    </citation>
    <scope>NUCLEOTIDE SEQUENCE [LARGE SCALE GENOMIC DNA]</scope>
    <source>
        <strain evidence="3">PS312</strain>
    </source>
</reference>
<dbReference type="OrthoDB" id="5874078at2759"/>
<evidence type="ECO:0000313" key="3">
    <source>
        <dbReference type="Proteomes" id="UP000005239"/>
    </source>
</evidence>
<proteinExistence type="inferred from homology"/>
<accession>A0A2A6CPT1</accession>
<name>A0A2A6CPT1_PRIPA</name>
<reference evidence="2" key="2">
    <citation type="submission" date="2022-06" db="UniProtKB">
        <authorList>
            <consortium name="EnsemblMetazoa"/>
        </authorList>
    </citation>
    <scope>IDENTIFICATION</scope>
    <source>
        <strain evidence="2">PS312</strain>
    </source>
</reference>
<dbReference type="Proteomes" id="UP000005239">
    <property type="component" value="Unassembled WGS sequence"/>
</dbReference>
<dbReference type="AlphaFoldDB" id="A0A2A6CPT1"/>
<dbReference type="InterPro" id="IPR004151">
    <property type="entry name" value="7TM_GPCR_serpentine_rcpt_Sre"/>
</dbReference>
<evidence type="ECO:0000256" key="1">
    <source>
        <dbReference type="ARBA" id="ARBA00006803"/>
    </source>
</evidence>
<evidence type="ECO:0000313" key="2">
    <source>
        <dbReference type="EnsemblMetazoa" id="PPA16376.1"/>
    </source>
</evidence>
<comment type="similarity">
    <text evidence="1">Belongs to the nematode receptor-like protein sre family.</text>
</comment>
<keyword evidence="3" id="KW-1185">Reference proteome</keyword>
<dbReference type="Pfam" id="PF03125">
    <property type="entry name" value="Sre"/>
    <property type="match status" value="1"/>
</dbReference>
<dbReference type="PANTHER" id="PTHR23128:SF132">
    <property type="entry name" value="SERPENTINE RECEPTOR, CLASS E (EPSILON)-RELATED"/>
    <property type="match status" value="1"/>
</dbReference>
<dbReference type="EnsemblMetazoa" id="PPA16376.1">
    <property type="protein sequence ID" value="PPA16376.1"/>
    <property type="gene ID" value="WBGene00105930"/>
</dbReference>
<organism evidence="2 3">
    <name type="scientific">Pristionchus pacificus</name>
    <name type="common">Parasitic nematode worm</name>
    <dbReference type="NCBI Taxonomy" id="54126"/>
    <lineage>
        <taxon>Eukaryota</taxon>
        <taxon>Metazoa</taxon>
        <taxon>Ecdysozoa</taxon>
        <taxon>Nematoda</taxon>
        <taxon>Chromadorea</taxon>
        <taxon>Rhabditida</taxon>
        <taxon>Rhabditina</taxon>
        <taxon>Diplogasteromorpha</taxon>
        <taxon>Diplogasteroidea</taxon>
        <taxon>Neodiplogasteridae</taxon>
        <taxon>Pristionchus</taxon>
    </lineage>
</organism>